<comment type="subcellular location">
    <subcellularLocation>
        <location evidence="1">Cell membrane</location>
        <topology evidence="1">Multi-pass membrane protein</topology>
    </subcellularLocation>
</comment>
<evidence type="ECO:0000256" key="1">
    <source>
        <dbReference type="ARBA" id="ARBA00004651"/>
    </source>
</evidence>
<gene>
    <name evidence="9" type="ORF">ABR62_04715</name>
</gene>
<keyword evidence="3" id="KW-1003">Cell membrane</keyword>
<dbReference type="Gene3D" id="1.20.1250.20">
    <property type="entry name" value="MFS general substrate transporter like domains"/>
    <property type="match status" value="1"/>
</dbReference>
<evidence type="ECO:0000256" key="4">
    <source>
        <dbReference type="ARBA" id="ARBA00022692"/>
    </source>
</evidence>
<feature type="transmembrane region" description="Helical" evidence="7">
    <location>
        <begin position="210"/>
        <end position="235"/>
    </location>
</feature>
<evidence type="ECO:0000256" key="6">
    <source>
        <dbReference type="ARBA" id="ARBA00023136"/>
    </source>
</evidence>
<keyword evidence="2" id="KW-0813">Transport</keyword>
<feature type="transmembrane region" description="Helical" evidence="7">
    <location>
        <begin position="44"/>
        <end position="65"/>
    </location>
</feature>
<evidence type="ECO:0000256" key="5">
    <source>
        <dbReference type="ARBA" id="ARBA00022989"/>
    </source>
</evidence>
<evidence type="ECO:0000256" key="7">
    <source>
        <dbReference type="SAM" id="Phobius"/>
    </source>
</evidence>
<feature type="transmembrane region" description="Helical" evidence="7">
    <location>
        <begin position="163"/>
        <end position="189"/>
    </location>
</feature>
<organism evidence="9 10">
    <name type="scientific">Actinobacteria bacterium BACL2 MAG-120820-bin50</name>
    <dbReference type="NCBI Taxonomy" id="1655570"/>
    <lineage>
        <taxon>Bacteria</taxon>
        <taxon>Bacillati</taxon>
        <taxon>Actinomycetota</taxon>
        <taxon>Actinomycetes</taxon>
        <taxon>Actinomycetes incertae sedis</taxon>
        <taxon>ac1 cluster</taxon>
    </lineage>
</organism>
<dbReference type="Pfam" id="PF05977">
    <property type="entry name" value="MFS_3"/>
    <property type="match status" value="1"/>
</dbReference>
<reference evidence="9 10" key="1">
    <citation type="submission" date="2015-10" db="EMBL/GenBank/DDBJ databases">
        <title>Metagenome-Assembled Genomes uncover a global brackish microbiome.</title>
        <authorList>
            <person name="Hugerth L.W."/>
            <person name="Larsson J."/>
            <person name="Alneberg J."/>
            <person name="Lindh M.V."/>
            <person name="Legrand C."/>
            <person name="Pinhassi J."/>
            <person name="Andersson A.F."/>
        </authorList>
    </citation>
    <scope>NUCLEOTIDE SEQUENCE [LARGE SCALE GENOMIC DNA]</scope>
    <source>
        <strain evidence="9">BACL2 MAG-120820-bin50</strain>
    </source>
</reference>
<feature type="transmembrane region" description="Helical" evidence="7">
    <location>
        <begin position="12"/>
        <end position="38"/>
    </location>
</feature>
<evidence type="ECO:0000256" key="3">
    <source>
        <dbReference type="ARBA" id="ARBA00022475"/>
    </source>
</evidence>
<evidence type="ECO:0000259" key="8">
    <source>
        <dbReference type="PROSITE" id="PS50850"/>
    </source>
</evidence>
<accession>A0A0R2QV11</accession>
<keyword evidence="4 7" id="KW-0812">Transmembrane</keyword>
<dbReference type="InterPro" id="IPR020846">
    <property type="entry name" value="MFS_dom"/>
</dbReference>
<dbReference type="SUPFAM" id="SSF103473">
    <property type="entry name" value="MFS general substrate transporter"/>
    <property type="match status" value="1"/>
</dbReference>
<dbReference type="EMBL" id="LIAU01000171">
    <property type="protein sequence ID" value="KRO52141.1"/>
    <property type="molecule type" value="Genomic_DNA"/>
</dbReference>
<feature type="non-terminal residue" evidence="9">
    <location>
        <position position="290"/>
    </location>
</feature>
<dbReference type="GO" id="GO:0005886">
    <property type="term" value="C:plasma membrane"/>
    <property type="evidence" value="ECO:0007669"/>
    <property type="project" value="UniProtKB-SubCell"/>
</dbReference>
<sequence>MGTLRSFRHRNFKILFSANFLSNIGTWAQGVAQAWLILELTDSGTYLGIVTSLQFAPILFFSISGGKIADKFNKRKVLMLTNLTAGISALSVATLVFTENIKIWHVMFFAFMLGMGNAIDAPVRQSFNVEVVGKQDLPNAVGLNSTNFNVGRLIGPGLSGLLIAAYGTGVSFLLNGISYLFVILALISIRENELFIEPKKSSSTKIREAMSYVAARPDILAVMITVFFATSFGLNFNIFNTMMATQVFDKGAAEYGALGSILAVGSLTGAIISARLEKKRGPRFVMVGSI</sequence>
<feature type="transmembrane region" description="Helical" evidence="7">
    <location>
        <begin position="255"/>
        <end position="276"/>
    </location>
</feature>
<name>A0A0R2QV11_9ACTN</name>
<evidence type="ECO:0000256" key="2">
    <source>
        <dbReference type="ARBA" id="ARBA00022448"/>
    </source>
</evidence>
<dbReference type="PROSITE" id="PS50850">
    <property type="entry name" value="MFS"/>
    <property type="match status" value="1"/>
</dbReference>
<proteinExistence type="predicted"/>
<comment type="caution">
    <text evidence="9">The sequence shown here is derived from an EMBL/GenBank/DDBJ whole genome shotgun (WGS) entry which is preliminary data.</text>
</comment>
<feature type="domain" description="Major facilitator superfamily (MFS) profile" evidence="8">
    <location>
        <begin position="11"/>
        <end position="290"/>
    </location>
</feature>
<feature type="transmembrane region" description="Helical" evidence="7">
    <location>
        <begin position="77"/>
        <end position="97"/>
    </location>
</feature>
<protein>
    <recommendedName>
        <fullName evidence="8">Major facilitator superfamily (MFS) profile domain-containing protein</fullName>
    </recommendedName>
</protein>
<evidence type="ECO:0000313" key="9">
    <source>
        <dbReference type="EMBL" id="KRO52141.1"/>
    </source>
</evidence>
<dbReference type="GO" id="GO:0022857">
    <property type="term" value="F:transmembrane transporter activity"/>
    <property type="evidence" value="ECO:0007669"/>
    <property type="project" value="InterPro"/>
</dbReference>
<dbReference type="PANTHER" id="PTHR23513">
    <property type="entry name" value="INTEGRAL MEMBRANE EFFLUX PROTEIN-RELATED"/>
    <property type="match status" value="1"/>
</dbReference>
<dbReference type="InterPro" id="IPR010290">
    <property type="entry name" value="TM_effector"/>
</dbReference>
<keyword evidence="6 7" id="KW-0472">Membrane</keyword>
<dbReference type="Proteomes" id="UP000053054">
    <property type="component" value="Unassembled WGS sequence"/>
</dbReference>
<evidence type="ECO:0000313" key="10">
    <source>
        <dbReference type="Proteomes" id="UP000053054"/>
    </source>
</evidence>
<dbReference type="InterPro" id="IPR036259">
    <property type="entry name" value="MFS_trans_sf"/>
</dbReference>
<dbReference type="PANTHER" id="PTHR23513:SF11">
    <property type="entry name" value="STAPHYLOFERRIN A TRANSPORTER"/>
    <property type="match status" value="1"/>
</dbReference>
<keyword evidence="5 7" id="KW-1133">Transmembrane helix</keyword>
<dbReference type="AlphaFoldDB" id="A0A0R2QV11"/>
<dbReference type="CDD" id="cd06173">
    <property type="entry name" value="MFS_MefA_like"/>
    <property type="match status" value="1"/>
</dbReference>